<feature type="domain" description="GGDEF" evidence="5">
    <location>
        <begin position="331"/>
        <end position="466"/>
    </location>
</feature>
<dbReference type="InterPro" id="IPR029787">
    <property type="entry name" value="Nucleotide_cyclase"/>
</dbReference>
<feature type="transmembrane region" description="Helical" evidence="4">
    <location>
        <begin position="30"/>
        <end position="48"/>
    </location>
</feature>
<dbReference type="EC" id="2.7.7.65" evidence="2"/>
<dbReference type="CDD" id="cd01949">
    <property type="entry name" value="GGDEF"/>
    <property type="match status" value="1"/>
</dbReference>
<keyword evidence="4" id="KW-1133">Transmembrane helix</keyword>
<evidence type="ECO:0000313" key="6">
    <source>
        <dbReference type="EMBL" id="RZG66947.1"/>
    </source>
</evidence>
<dbReference type="PROSITE" id="PS50887">
    <property type="entry name" value="GGDEF"/>
    <property type="match status" value="1"/>
</dbReference>
<dbReference type="STRING" id="202951.GCA_001485025_00573"/>
<feature type="transmembrane region" description="Helical" evidence="4">
    <location>
        <begin position="153"/>
        <end position="172"/>
    </location>
</feature>
<keyword evidence="4" id="KW-0812">Transmembrane</keyword>
<dbReference type="AlphaFoldDB" id="A0A4Q7B1Q9"/>
<dbReference type="PANTHER" id="PTHR45138:SF9">
    <property type="entry name" value="DIGUANYLATE CYCLASE DGCM-RELATED"/>
    <property type="match status" value="1"/>
</dbReference>
<feature type="transmembrane region" description="Helical" evidence="4">
    <location>
        <begin position="55"/>
        <end position="71"/>
    </location>
</feature>
<gene>
    <name evidence="6" type="ORF">EXE25_09315</name>
</gene>
<comment type="catalytic activity">
    <reaction evidence="3">
        <text>2 GTP = 3',3'-c-di-GMP + 2 diphosphate</text>
        <dbReference type="Rhea" id="RHEA:24898"/>
        <dbReference type="ChEBI" id="CHEBI:33019"/>
        <dbReference type="ChEBI" id="CHEBI:37565"/>
        <dbReference type="ChEBI" id="CHEBI:58805"/>
        <dbReference type="EC" id="2.7.7.65"/>
    </reaction>
</comment>
<dbReference type="GO" id="GO:0052621">
    <property type="term" value="F:diguanylate cyclase activity"/>
    <property type="evidence" value="ECO:0007669"/>
    <property type="project" value="UniProtKB-EC"/>
</dbReference>
<dbReference type="Gene3D" id="3.30.70.270">
    <property type="match status" value="1"/>
</dbReference>
<dbReference type="SUPFAM" id="SSF55073">
    <property type="entry name" value="Nucleotide cyclase"/>
    <property type="match status" value="1"/>
</dbReference>
<dbReference type="InterPro" id="IPR000160">
    <property type="entry name" value="GGDEF_dom"/>
</dbReference>
<dbReference type="InterPro" id="IPR050469">
    <property type="entry name" value="Diguanylate_Cyclase"/>
</dbReference>
<feature type="transmembrane region" description="Helical" evidence="4">
    <location>
        <begin position="193"/>
        <end position="213"/>
    </location>
</feature>
<organism evidence="6 7">
    <name type="scientific">Acinetobacter bouvetii</name>
    <dbReference type="NCBI Taxonomy" id="202951"/>
    <lineage>
        <taxon>Bacteria</taxon>
        <taxon>Pseudomonadati</taxon>
        <taxon>Pseudomonadota</taxon>
        <taxon>Gammaproteobacteria</taxon>
        <taxon>Moraxellales</taxon>
        <taxon>Moraxellaceae</taxon>
        <taxon>Acinetobacter</taxon>
    </lineage>
</organism>
<feature type="transmembrane region" description="Helical" evidence="4">
    <location>
        <begin position="77"/>
        <end position="99"/>
    </location>
</feature>
<evidence type="ECO:0000256" key="2">
    <source>
        <dbReference type="ARBA" id="ARBA00012528"/>
    </source>
</evidence>
<feature type="transmembrane region" description="Helical" evidence="4">
    <location>
        <begin position="269"/>
        <end position="290"/>
    </location>
</feature>
<dbReference type="Pfam" id="PF00990">
    <property type="entry name" value="GGDEF"/>
    <property type="match status" value="1"/>
</dbReference>
<dbReference type="FunFam" id="3.30.70.270:FF:000001">
    <property type="entry name" value="Diguanylate cyclase domain protein"/>
    <property type="match status" value="1"/>
</dbReference>
<comment type="cofactor">
    <cofactor evidence="1">
        <name>Mg(2+)</name>
        <dbReference type="ChEBI" id="CHEBI:18420"/>
    </cofactor>
</comment>
<feature type="transmembrane region" description="Helical" evidence="4">
    <location>
        <begin position="111"/>
        <end position="133"/>
    </location>
</feature>
<protein>
    <recommendedName>
        <fullName evidence="2">diguanylate cyclase</fullName>
        <ecNumber evidence="2">2.7.7.65</ecNumber>
    </recommendedName>
</protein>
<evidence type="ECO:0000256" key="3">
    <source>
        <dbReference type="ARBA" id="ARBA00034247"/>
    </source>
</evidence>
<reference evidence="6 7" key="1">
    <citation type="submission" date="2019-02" db="EMBL/GenBank/DDBJ databases">
        <title>The Batch Genome Submission of Acinetobacter spp. strains.</title>
        <authorList>
            <person name="Qin J."/>
            <person name="Hu Y."/>
            <person name="Ye H."/>
            <person name="Wei L."/>
            <person name="Feng Y."/>
            <person name="Zong Z."/>
        </authorList>
    </citation>
    <scope>NUCLEOTIDE SEQUENCE [LARGE SCALE GENOMIC DNA]</scope>
    <source>
        <strain evidence="6 7">WCHABo060081</strain>
    </source>
</reference>
<dbReference type="EMBL" id="SGSU01000009">
    <property type="protein sequence ID" value="RZG66947.1"/>
    <property type="molecule type" value="Genomic_DNA"/>
</dbReference>
<name>A0A4Q7B1Q9_9GAMM</name>
<evidence type="ECO:0000256" key="1">
    <source>
        <dbReference type="ARBA" id="ARBA00001946"/>
    </source>
</evidence>
<feature type="transmembrane region" description="Helical" evidence="4">
    <location>
        <begin position="225"/>
        <end position="249"/>
    </location>
</feature>
<dbReference type="InterPro" id="IPR043128">
    <property type="entry name" value="Rev_trsase/Diguanyl_cyclase"/>
</dbReference>
<dbReference type="RefSeq" id="WP_130145870.1">
    <property type="nucleotide sequence ID" value="NZ_SGSU01000009.1"/>
</dbReference>
<evidence type="ECO:0000259" key="5">
    <source>
        <dbReference type="PROSITE" id="PS50887"/>
    </source>
</evidence>
<comment type="caution">
    <text evidence="6">The sequence shown here is derived from an EMBL/GenBank/DDBJ whole genome shotgun (WGS) entry which is preliminary data.</text>
</comment>
<keyword evidence="4" id="KW-0472">Membrane</keyword>
<feature type="transmembrane region" description="Helical" evidence="4">
    <location>
        <begin position="7"/>
        <end position="24"/>
    </location>
</feature>
<proteinExistence type="predicted"/>
<accession>A0A4Q7B1Q9</accession>
<dbReference type="SMART" id="SM00267">
    <property type="entry name" value="GGDEF"/>
    <property type="match status" value="1"/>
</dbReference>
<sequence>MAQQGKAFAIIAITVFLCCLLGILTRPLSFLAFFWPANAALLAIFLRFPQLNNAGGWIGAFTAYMTADLLTGNGFDLTFFLSLSNLLNVSVSLFFINYFQINYRNYNKGFTFLYLFAICAFAGCLAGAAFAVLTIPHVPNTFMSADRFWIDFGMWWTGELVNAILIIPLILSMPTLSELKLAFHERRHKQYPLSHIFPLIAIFICVLMTHFLAGPGALLYPLAALIWAALTYRLFSVAVINFAVLMATYHSLNQFYLSESSSAYLSTSISVRIGLFMLSLAPLILCIISQNRHELFKQVLYLANHDSLTLAMTRRYFFQQSELLMQNAKCHPFSIIMLDIDHFKNLNDQHGHYAGDLVLQHFARIVQHNLRNNDLFARIGGEEFVIFLQNVQLQEARAIAERIRAITENSPISIHNKAPLHITVSIGIMHHNFTEQKTLQNLINNADNALYQAKKQGRNQVASFNSPEFSSAIQL</sequence>
<evidence type="ECO:0000256" key="4">
    <source>
        <dbReference type="SAM" id="Phobius"/>
    </source>
</evidence>
<evidence type="ECO:0000313" key="7">
    <source>
        <dbReference type="Proteomes" id="UP000293483"/>
    </source>
</evidence>
<dbReference type="Proteomes" id="UP000293483">
    <property type="component" value="Unassembled WGS sequence"/>
</dbReference>
<dbReference type="PANTHER" id="PTHR45138">
    <property type="entry name" value="REGULATORY COMPONENTS OF SENSORY TRANSDUCTION SYSTEM"/>
    <property type="match status" value="1"/>
</dbReference>
<dbReference type="NCBIfam" id="TIGR00254">
    <property type="entry name" value="GGDEF"/>
    <property type="match status" value="1"/>
</dbReference>